<organism evidence="9 10">
    <name type="scientific">Bacillus pacificus</name>
    <dbReference type="NCBI Taxonomy" id="2026187"/>
    <lineage>
        <taxon>Bacteria</taxon>
        <taxon>Bacillati</taxon>
        <taxon>Bacillota</taxon>
        <taxon>Bacilli</taxon>
        <taxon>Bacillales</taxon>
        <taxon>Bacillaceae</taxon>
        <taxon>Bacillus</taxon>
        <taxon>Bacillus cereus group</taxon>
    </lineage>
</organism>
<evidence type="ECO:0000256" key="1">
    <source>
        <dbReference type="ARBA" id="ARBA00004168"/>
    </source>
</evidence>
<comment type="subcellular location">
    <subcellularLocation>
        <location evidence="1">Secreted</location>
        <location evidence="1">Cell wall</location>
        <topology evidence="1">Peptidoglycan-anchor</topology>
    </subcellularLocation>
</comment>
<feature type="signal peptide" evidence="7">
    <location>
        <begin position="1"/>
        <end position="18"/>
    </location>
</feature>
<feature type="chain" id="PRO_5046326596" description="SDR-like Ig domain-containing protein" evidence="7">
    <location>
        <begin position="19"/>
        <end position="219"/>
    </location>
</feature>
<dbReference type="Proteomes" id="UP000464796">
    <property type="component" value="Chromosome"/>
</dbReference>
<protein>
    <recommendedName>
        <fullName evidence="8">SDR-like Ig domain-containing protein</fullName>
    </recommendedName>
</protein>
<reference evidence="9 10" key="1">
    <citation type="submission" date="2019-07" db="EMBL/GenBank/DDBJ databases">
        <authorList>
            <person name="Yu W.S."/>
            <person name="Cheong H.-M."/>
            <person name="Choi Y."/>
            <person name="Hwang K.J."/>
            <person name="Jung K."/>
            <person name="Lee S."/>
            <person name="Choi C."/>
        </authorList>
    </citation>
    <scope>NUCLEOTIDE SEQUENCE [LARGE SCALE GENOMIC DNA]</scope>
    <source>
        <strain evidence="9 10">NCCP 15909</strain>
    </source>
</reference>
<dbReference type="Gene3D" id="2.60.40.1280">
    <property type="match status" value="1"/>
</dbReference>
<name>A0ABX6I986_9BACI</name>
<dbReference type="SUPFAM" id="SSF49401">
    <property type="entry name" value="Bacterial adhesins"/>
    <property type="match status" value="1"/>
</dbReference>
<evidence type="ECO:0000256" key="7">
    <source>
        <dbReference type="SAM" id="SignalP"/>
    </source>
</evidence>
<feature type="compositionally biased region" description="Basic and acidic residues" evidence="6">
    <location>
        <begin position="181"/>
        <end position="195"/>
    </location>
</feature>
<dbReference type="EMBL" id="CP041979">
    <property type="protein sequence ID" value="QHH90586.1"/>
    <property type="molecule type" value="Genomic_DNA"/>
</dbReference>
<sequence length="219" mass="24049">MKKLFNICLIVFVLFSQIASFPYNQVKAETLTGNSLFDTVEMKDATNHIIDEALNPKNLIQVGSTIHLEYAWSIKDQQTDSAVLQIPNALKVKSDQQGNLMAEQQIIGQYFVKANDNKMKLVFNDQVKDSKGANGKISIDTVFNPDLKSGAKSVQLSFPLGATAKSISVPVQVDNPASPTTDKDAAQQPAEEQKNGEAQQPAEEQKNGEAQQPAEERKE</sequence>
<feature type="domain" description="SDR-like Ig" evidence="8">
    <location>
        <begin position="64"/>
        <end position="146"/>
    </location>
</feature>
<keyword evidence="10" id="KW-1185">Reference proteome</keyword>
<accession>A0ABX6I986</accession>
<dbReference type="InterPro" id="IPR041171">
    <property type="entry name" value="SDR_Ig"/>
</dbReference>
<evidence type="ECO:0000313" key="10">
    <source>
        <dbReference type="Proteomes" id="UP000464796"/>
    </source>
</evidence>
<keyword evidence="5" id="KW-0572">Peptidoglycan-anchor</keyword>
<evidence type="ECO:0000256" key="6">
    <source>
        <dbReference type="SAM" id="MobiDB-lite"/>
    </source>
</evidence>
<evidence type="ECO:0000256" key="5">
    <source>
        <dbReference type="ARBA" id="ARBA00023088"/>
    </source>
</evidence>
<keyword evidence="4 7" id="KW-0732">Signal</keyword>
<dbReference type="InterPro" id="IPR008966">
    <property type="entry name" value="Adhesion_dom_sf"/>
</dbReference>
<evidence type="ECO:0000256" key="2">
    <source>
        <dbReference type="ARBA" id="ARBA00022512"/>
    </source>
</evidence>
<proteinExistence type="predicted"/>
<keyword evidence="3" id="KW-0964">Secreted</keyword>
<evidence type="ECO:0000259" key="8">
    <source>
        <dbReference type="Pfam" id="PF17961"/>
    </source>
</evidence>
<dbReference type="Pfam" id="PF17961">
    <property type="entry name" value="Big_8"/>
    <property type="match status" value="1"/>
</dbReference>
<evidence type="ECO:0000256" key="3">
    <source>
        <dbReference type="ARBA" id="ARBA00022525"/>
    </source>
</evidence>
<dbReference type="InterPro" id="IPR011252">
    <property type="entry name" value="Fibrogen-bd_dom1"/>
</dbReference>
<evidence type="ECO:0000256" key="4">
    <source>
        <dbReference type="ARBA" id="ARBA00022729"/>
    </source>
</evidence>
<evidence type="ECO:0000313" key="9">
    <source>
        <dbReference type="EMBL" id="QHH90586.1"/>
    </source>
</evidence>
<feature type="region of interest" description="Disordered" evidence="6">
    <location>
        <begin position="169"/>
        <end position="219"/>
    </location>
</feature>
<keyword evidence="2" id="KW-0134">Cell wall</keyword>
<gene>
    <name evidence="9" type="ORF">FPL01_18825</name>
</gene>